<dbReference type="Pfam" id="PF01041">
    <property type="entry name" value="DegT_DnrJ_EryC1"/>
    <property type="match status" value="1"/>
</dbReference>
<dbReference type="InterPro" id="IPR015422">
    <property type="entry name" value="PyrdxlP-dep_Trfase_small"/>
</dbReference>
<evidence type="ECO:0000313" key="1">
    <source>
        <dbReference type="EMBL" id="MCW7516300.1"/>
    </source>
</evidence>
<name>A0AAW5V781_9LEPT</name>
<accession>A0AAW5V781</accession>
<dbReference type="InterPro" id="IPR000653">
    <property type="entry name" value="DegT/StrS_aminotransferase"/>
</dbReference>
<organism evidence="1 2">
    <name type="scientific">Leptospira levettii</name>
    <dbReference type="NCBI Taxonomy" id="2023178"/>
    <lineage>
        <taxon>Bacteria</taxon>
        <taxon>Pseudomonadati</taxon>
        <taxon>Spirochaetota</taxon>
        <taxon>Spirochaetia</taxon>
        <taxon>Leptospirales</taxon>
        <taxon>Leptospiraceae</taxon>
        <taxon>Leptospira</taxon>
    </lineage>
</organism>
<evidence type="ECO:0000313" key="2">
    <source>
        <dbReference type="Proteomes" id="UP001209694"/>
    </source>
</evidence>
<dbReference type="AlphaFoldDB" id="A0AAW5V781"/>
<dbReference type="Proteomes" id="UP001209694">
    <property type="component" value="Unassembled WGS sequence"/>
</dbReference>
<sequence length="126" mass="14593">MDKLQYGIFEIANAHEGEEVFDLFQNLGFPDMRSIINVSGFAIDDVNDVVERLCEWGGLVNFHFISIYSQQHYQNKYSLLPSSFFNKDSYYNRCISLPVSSELTNEDMDSMKKTLIAPPIRHQVLF</sequence>
<dbReference type="RefSeq" id="WP_265355988.1">
    <property type="nucleotide sequence ID" value="NZ_JAMQPS010000002.1"/>
</dbReference>
<dbReference type="GO" id="GO:0008483">
    <property type="term" value="F:transaminase activity"/>
    <property type="evidence" value="ECO:0007669"/>
    <property type="project" value="UniProtKB-KW"/>
</dbReference>
<keyword evidence="1" id="KW-0808">Transferase</keyword>
<proteinExistence type="predicted"/>
<dbReference type="InterPro" id="IPR015424">
    <property type="entry name" value="PyrdxlP-dep_Trfase"/>
</dbReference>
<gene>
    <name evidence="1" type="ORF">ND810_14125</name>
</gene>
<dbReference type="SUPFAM" id="SSF53383">
    <property type="entry name" value="PLP-dependent transferases"/>
    <property type="match status" value="1"/>
</dbReference>
<protein>
    <submittedName>
        <fullName evidence="1">DegT/DnrJ/EryC1/StrS family aminotransferase</fullName>
    </submittedName>
</protein>
<dbReference type="EMBL" id="JAMQQD010000005">
    <property type="protein sequence ID" value="MCW7516300.1"/>
    <property type="molecule type" value="Genomic_DNA"/>
</dbReference>
<reference evidence="1" key="1">
    <citation type="submission" date="2022-06" db="EMBL/GenBank/DDBJ databases">
        <title>Leptospira isolates from biofilms formed at urban environments.</title>
        <authorList>
            <person name="Ribeiro P.S."/>
            <person name="Sousa T."/>
            <person name="Carvalho N."/>
            <person name="Aburjaile F."/>
            <person name="Neves F."/>
            <person name="Oliveira D."/>
            <person name="Blanco L."/>
            <person name="Lima J."/>
            <person name="Costa F."/>
            <person name="Brenig B."/>
            <person name="Soares S."/>
            <person name="Ramos R."/>
            <person name="Goes-Neto A."/>
            <person name="Matiuzzi M."/>
            <person name="Azevedo V."/>
            <person name="Ristow P."/>
        </authorList>
    </citation>
    <scope>NUCLEOTIDE SEQUENCE</scope>
    <source>
        <strain evidence="1">VSF7</strain>
    </source>
</reference>
<comment type="caution">
    <text evidence="1">The sequence shown here is derived from an EMBL/GenBank/DDBJ whole genome shotgun (WGS) entry which is preliminary data.</text>
</comment>
<dbReference type="Gene3D" id="3.90.1150.10">
    <property type="entry name" value="Aspartate Aminotransferase, domain 1"/>
    <property type="match status" value="1"/>
</dbReference>
<keyword evidence="1" id="KW-0032">Aminotransferase</keyword>